<name>A0A8H6C7Z7_9LECA</name>
<dbReference type="InterPro" id="IPR011011">
    <property type="entry name" value="Znf_FYVE_PHD"/>
</dbReference>
<feature type="region of interest" description="Disordered" evidence="1">
    <location>
        <begin position="277"/>
        <end position="310"/>
    </location>
</feature>
<dbReference type="SUPFAM" id="SSF57903">
    <property type="entry name" value="FYVE/PHD zinc finger"/>
    <property type="match status" value="1"/>
</dbReference>
<dbReference type="GeneID" id="59334273"/>
<keyword evidence="3" id="KW-1185">Reference proteome</keyword>
<gene>
    <name evidence="2" type="ORF">HO133_005868</name>
</gene>
<comment type="caution">
    <text evidence="2">The sequence shown here is derived from an EMBL/GenBank/DDBJ whole genome shotgun (WGS) entry which is preliminary data.</text>
</comment>
<sequence length="392" mass="42369">MVVFVDLEDDVPDDPHADPNEPRGFSSLRKHHLGDRSTAEVTANGDDEHVEERPNPNINSFSAALGAYPIVTQLAHNVDLNTLDALSRTCRQIRANLLQYRTRLVQQTLRCENEFRDAKSSEREKPGQKWHILGEAGHLVSGKVSACARDLVSDCRRCGRIVCRNCTSKPPPPSSLPSRHRRLCPSCLSAPLSLLASSASSPCACTTSIHLCAPCGASLATADTTYRRVWTWRTRFATSYGGLGTGIGEGNEGVKCARGRGCQGAVDVEVEFECGSGGSRNGSDGGLSGGGDGGGGGGVREGGESPWGEKDEAGYLWQEIEGLGGVVKKKVRKRERVGATVREWEDEREGRGEVLGREKRGVERSWCGWCGRVVLGGRDLLEEEAALRKLMI</sequence>
<dbReference type="EMBL" id="JACCJB010000022">
    <property type="protein sequence ID" value="KAF6218519.1"/>
    <property type="molecule type" value="Genomic_DNA"/>
</dbReference>
<accession>A0A8H6C7Z7</accession>
<protein>
    <submittedName>
        <fullName evidence="2">Uncharacterized protein</fullName>
    </submittedName>
</protein>
<evidence type="ECO:0000313" key="3">
    <source>
        <dbReference type="Proteomes" id="UP000593566"/>
    </source>
</evidence>
<reference evidence="2 3" key="1">
    <citation type="journal article" date="2020" name="Genomics">
        <title>Complete, high-quality genomes from long-read metagenomic sequencing of two wolf lichen thalli reveals enigmatic genome architecture.</title>
        <authorList>
            <person name="McKenzie S.K."/>
            <person name="Walston R.F."/>
            <person name="Allen J.L."/>
        </authorList>
    </citation>
    <scope>NUCLEOTIDE SEQUENCE [LARGE SCALE GENOMIC DNA]</scope>
    <source>
        <strain evidence="2">WasteWater1</strain>
    </source>
</reference>
<dbReference type="RefSeq" id="XP_037147954.1">
    <property type="nucleotide sequence ID" value="XM_037296773.1"/>
</dbReference>
<feature type="compositionally biased region" description="Basic and acidic residues" evidence="1">
    <location>
        <begin position="301"/>
        <end position="310"/>
    </location>
</feature>
<proteinExistence type="predicted"/>
<dbReference type="CDD" id="cd00065">
    <property type="entry name" value="FYVE_like_SF"/>
    <property type="match status" value="1"/>
</dbReference>
<dbReference type="Proteomes" id="UP000593566">
    <property type="component" value="Unassembled WGS sequence"/>
</dbReference>
<dbReference type="AlphaFoldDB" id="A0A8H6C7Z7"/>
<organism evidence="2 3">
    <name type="scientific">Letharia lupina</name>
    <dbReference type="NCBI Taxonomy" id="560253"/>
    <lineage>
        <taxon>Eukaryota</taxon>
        <taxon>Fungi</taxon>
        <taxon>Dikarya</taxon>
        <taxon>Ascomycota</taxon>
        <taxon>Pezizomycotina</taxon>
        <taxon>Lecanoromycetes</taxon>
        <taxon>OSLEUM clade</taxon>
        <taxon>Lecanoromycetidae</taxon>
        <taxon>Lecanorales</taxon>
        <taxon>Lecanorineae</taxon>
        <taxon>Parmeliaceae</taxon>
        <taxon>Letharia</taxon>
    </lineage>
</organism>
<evidence type="ECO:0000256" key="1">
    <source>
        <dbReference type="SAM" id="MobiDB-lite"/>
    </source>
</evidence>
<feature type="compositionally biased region" description="Gly residues" evidence="1">
    <location>
        <begin position="277"/>
        <end position="300"/>
    </location>
</feature>
<evidence type="ECO:0000313" key="2">
    <source>
        <dbReference type="EMBL" id="KAF6218519.1"/>
    </source>
</evidence>
<feature type="region of interest" description="Disordered" evidence="1">
    <location>
        <begin position="8"/>
        <end position="55"/>
    </location>
</feature>